<feature type="compositionally biased region" description="Basic residues" evidence="3">
    <location>
        <begin position="89"/>
        <end position="102"/>
    </location>
</feature>
<evidence type="ECO:0000256" key="1">
    <source>
        <dbReference type="ARBA" id="ARBA00022884"/>
    </source>
</evidence>
<dbReference type="PANTHER" id="PTHR31426">
    <property type="entry name" value="GROUP II INTRON SPLICING FACTOR CRS1-LIKE"/>
    <property type="match status" value="1"/>
</dbReference>
<dbReference type="PROSITE" id="PS51295">
    <property type="entry name" value="CRM"/>
    <property type="match status" value="1"/>
</dbReference>
<dbReference type="GO" id="GO:0003723">
    <property type="term" value="F:RNA binding"/>
    <property type="evidence" value="ECO:0007669"/>
    <property type="project" value="UniProtKB-UniRule"/>
</dbReference>
<organism evidence="5 6">
    <name type="scientific">Corchorus olitorius</name>
    <dbReference type="NCBI Taxonomy" id="93759"/>
    <lineage>
        <taxon>Eukaryota</taxon>
        <taxon>Viridiplantae</taxon>
        <taxon>Streptophyta</taxon>
        <taxon>Embryophyta</taxon>
        <taxon>Tracheophyta</taxon>
        <taxon>Spermatophyta</taxon>
        <taxon>Magnoliopsida</taxon>
        <taxon>eudicotyledons</taxon>
        <taxon>Gunneridae</taxon>
        <taxon>Pentapetalae</taxon>
        <taxon>rosids</taxon>
        <taxon>malvids</taxon>
        <taxon>Malvales</taxon>
        <taxon>Malvaceae</taxon>
        <taxon>Grewioideae</taxon>
        <taxon>Apeibeae</taxon>
        <taxon>Corchorus</taxon>
    </lineage>
</organism>
<evidence type="ECO:0000313" key="5">
    <source>
        <dbReference type="EMBL" id="OMO94754.1"/>
    </source>
</evidence>
<evidence type="ECO:0000259" key="4">
    <source>
        <dbReference type="PROSITE" id="PS51295"/>
    </source>
</evidence>
<comment type="caution">
    <text evidence="5">The sequence shown here is derived from an EMBL/GenBank/DDBJ whole genome shotgun (WGS) entry which is preliminary data.</text>
</comment>
<dbReference type="PANTHER" id="PTHR31426:SF2">
    <property type="entry name" value="OS01G0958400 PROTEIN"/>
    <property type="match status" value="1"/>
</dbReference>
<dbReference type="InterPro" id="IPR035920">
    <property type="entry name" value="YhbY-like_sf"/>
</dbReference>
<dbReference type="Pfam" id="PF01985">
    <property type="entry name" value="CRS1_YhbY"/>
    <property type="match status" value="1"/>
</dbReference>
<dbReference type="SUPFAM" id="SSF75471">
    <property type="entry name" value="YhbY-like"/>
    <property type="match status" value="1"/>
</dbReference>
<feature type="compositionally biased region" description="Basic and acidic residues" evidence="3">
    <location>
        <begin position="103"/>
        <end position="114"/>
    </location>
</feature>
<feature type="region of interest" description="Disordered" evidence="3">
    <location>
        <begin position="335"/>
        <end position="355"/>
    </location>
</feature>
<dbReference type="STRING" id="93759.A0A1R3JIV6"/>
<evidence type="ECO:0000313" key="6">
    <source>
        <dbReference type="Proteomes" id="UP000187203"/>
    </source>
</evidence>
<feature type="compositionally biased region" description="Basic and acidic residues" evidence="3">
    <location>
        <begin position="74"/>
        <end position="88"/>
    </location>
</feature>
<feature type="compositionally biased region" description="Acidic residues" evidence="3">
    <location>
        <begin position="380"/>
        <end position="395"/>
    </location>
</feature>
<dbReference type="InterPro" id="IPR040286">
    <property type="entry name" value="At3g25440-like"/>
</dbReference>
<dbReference type="AlphaFoldDB" id="A0A1R3JIV6"/>
<dbReference type="Proteomes" id="UP000187203">
    <property type="component" value="Unassembled WGS sequence"/>
</dbReference>
<dbReference type="OrthoDB" id="1936631at2759"/>
<feature type="domain" description="CRM" evidence="4">
    <location>
        <begin position="166"/>
        <end position="263"/>
    </location>
</feature>
<reference evidence="6" key="1">
    <citation type="submission" date="2013-09" db="EMBL/GenBank/DDBJ databases">
        <title>Corchorus olitorius genome sequencing.</title>
        <authorList>
            <person name="Alam M."/>
            <person name="Haque M.S."/>
            <person name="Islam M.S."/>
            <person name="Emdad E.M."/>
            <person name="Islam M.M."/>
            <person name="Ahmed B."/>
            <person name="Halim A."/>
            <person name="Hossen Q.M.M."/>
            <person name="Hossain M.Z."/>
            <person name="Ahmed R."/>
            <person name="Khan M.M."/>
            <person name="Islam R."/>
            <person name="Rashid M.M."/>
            <person name="Khan S.A."/>
            <person name="Rahman M.S."/>
            <person name="Alam M."/>
            <person name="Yahiya A.S."/>
            <person name="Khan M.S."/>
            <person name="Azam M.S."/>
            <person name="Haque T."/>
            <person name="Lashkar M.Z.H."/>
            <person name="Akhand A.I."/>
            <person name="Morshed G."/>
            <person name="Roy S."/>
            <person name="Uddin K.S."/>
            <person name="Rabeya T."/>
            <person name="Hossain A.S."/>
            <person name="Chowdhury A."/>
            <person name="Snigdha A.R."/>
            <person name="Mortoza M.S."/>
            <person name="Matin S.A."/>
            <person name="Hoque S.M.E."/>
            <person name="Islam M.K."/>
            <person name="Roy D.K."/>
            <person name="Haider R."/>
            <person name="Moosa M.M."/>
            <person name="Elias S.M."/>
            <person name="Hasan A.M."/>
            <person name="Jahan S."/>
            <person name="Shafiuddin M."/>
            <person name="Mahmood N."/>
            <person name="Shommy N.S."/>
        </authorList>
    </citation>
    <scope>NUCLEOTIDE SEQUENCE [LARGE SCALE GENOMIC DNA]</scope>
    <source>
        <strain evidence="6">cv. O-4</strain>
    </source>
</reference>
<gene>
    <name evidence="5" type="ORF">COLO4_16174</name>
</gene>
<feature type="compositionally biased region" description="Basic and acidic residues" evidence="3">
    <location>
        <begin position="335"/>
        <end position="344"/>
    </location>
</feature>
<evidence type="ECO:0000256" key="3">
    <source>
        <dbReference type="SAM" id="MobiDB-lite"/>
    </source>
</evidence>
<protein>
    <recommendedName>
        <fullName evidence="4">CRM domain-containing protein</fullName>
    </recommendedName>
</protein>
<keyword evidence="6" id="KW-1185">Reference proteome</keyword>
<proteinExistence type="predicted"/>
<name>A0A1R3JIV6_9ROSI</name>
<feature type="region of interest" description="Disordered" evidence="3">
    <location>
        <begin position="74"/>
        <end position="116"/>
    </location>
</feature>
<dbReference type="InterPro" id="IPR001890">
    <property type="entry name" value="RNA-binding_CRM"/>
</dbReference>
<feature type="region of interest" description="Disordered" evidence="3">
    <location>
        <begin position="367"/>
        <end position="419"/>
    </location>
</feature>
<dbReference type="EMBL" id="AWUE01015977">
    <property type="protein sequence ID" value="OMO94754.1"/>
    <property type="molecule type" value="Genomic_DNA"/>
</dbReference>
<keyword evidence="1 2" id="KW-0694">RNA-binding</keyword>
<dbReference type="Gene3D" id="3.30.110.60">
    <property type="entry name" value="YhbY-like"/>
    <property type="match status" value="1"/>
</dbReference>
<feature type="compositionally biased region" description="Low complexity" evidence="3">
    <location>
        <begin position="400"/>
        <end position="415"/>
    </location>
</feature>
<sequence length="433" mass="50099">MAKALFRSLRRASPLFNTISPYSLKLSSTFLNQTSTSCPLKVIFPPNPRTHSWFLRNFSHGKVNLVISEGKPKFETHQVDPPKKEKWTTKKRLKLQRKREKEKRKAANRKDPRRLGITRKSNRKFANAEERIKYKLEKAKVKEALLLQRLKRYEVPKVQGPEVQPHDLTGEERFYMRKMAQKRSNYVPVGRRGIFGGVILNMHMHWKKHETVKVICKPCKPGQVHEYANEIARLSGGIPVQIIGDDTIVFYRGKNYVQPEVMSPIDTLSKKKALEKSKYEQSLESVRRFIAIAEKELELYYRHIALYGDPNNRNPMSILDSPTKDTRESRKLEMLEKESHDLTRESFSAGISDTEADSILEELSETEDDLKGENLSMGESDSEDNVSYSDEESDENYLRSQGSSYPKSGSSSRFGNGYDSKQYFRDEVKVKHE</sequence>
<evidence type="ECO:0000256" key="2">
    <source>
        <dbReference type="PROSITE-ProRule" id="PRU00626"/>
    </source>
</evidence>
<accession>A0A1R3JIV6</accession>
<dbReference type="SMART" id="SM01103">
    <property type="entry name" value="CRS1_YhbY"/>
    <property type="match status" value="1"/>
</dbReference>